<dbReference type="SUPFAM" id="SSF48452">
    <property type="entry name" value="TPR-like"/>
    <property type="match status" value="1"/>
</dbReference>
<dbReference type="Gene3D" id="1.25.40.10">
    <property type="entry name" value="Tetratricopeptide repeat domain"/>
    <property type="match status" value="1"/>
</dbReference>
<proteinExistence type="predicted"/>
<organism evidence="1 2">
    <name type="scientific">Saccharothrix violaceirubra</name>
    <dbReference type="NCBI Taxonomy" id="413306"/>
    <lineage>
        <taxon>Bacteria</taxon>
        <taxon>Bacillati</taxon>
        <taxon>Actinomycetota</taxon>
        <taxon>Actinomycetes</taxon>
        <taxon>Pseudonocardiales</taxon>
        <taxon>Pseudonocardiaceae</taxon>
        <taxon>Saccharothrix</taxon>
    </lineage>
</organism>
<dbReference type="AlphaFoldDB" id="A0A7W7T1R4"/>
<name>A0A7W7T1R4_9PSEU</name>
<reference evidence="1 2" key="1">
    <citation type="submission" date="2020-08" db="EMBL/GenBank/DDBJ databases">
        <title>Sequencing the genomes of 1000 actinobacteria strains.</title>
        <authorList>
            <person name="Klenk H.-P."/>
        </authorList>
    </citation>
    <scope>NUCLEOTIDE SEQUENCE [LARGE SCALE GENOMIC DNA]</scope>
    <source>
        <strain evidence="1 2">DSM 45084</strain>
    </source>
</reference>
<keyword evidence="2" id="KW-1185">Reference proteome</keyword>
<dbReference type="EMBL" id="JACHJS010000001">
    <property type="protein sequence ID" value="MBB4964979.1"/>
    <property type="molecule type" value="Genomic_DNA"/>
</dbReference>
<protein>
    <submittedName>
        <fullName evidence="1">Tetratricopeptide (TPR) repeat protein</fullName>
    </submittedName>
</protein>
<dbReference type="Proteomes" id="UP000542674">
    <property type="component" value="Unassembled WGS sequence"/>
</dbReference>
<dbReference type="RefSeq" id="WP_184668308.1">
    <property type="nucleotide sequence ID" value="NZ_BAABAI010000039.1"/>
</dbReference>
<gene>
    <name evidence="1" type="ORF">F4559_002338</name>
</gene>
<dbReference type="InterPro" id="IPR011990">
    <property type="entry name" value="TPR-like_helical_dom_sf"/>
</dbReference>
<evidence type="ECO:0000313" key="2">
    <source>
        <dbReference type="Proteomes" id="UP000542674"/>
    </source>
</evidence>
<evidence type="ECO:0000313" key="1">
    <source>
        <dbReference type="EMBL" id="MBB4964979.1"/>
    </source>
</evidence>
<comment type="caution">
    <text evidence="1">The sequence shown here is derived from an EMBL/GenBank/DDBJ whole genome shotgun (WGS) entry which is preliminary data.</text>
</comment>
<sequence>MAEADVVALRDFTHDLRALDHRYGGLRSCAEVTDRLPSALALLSRPAHDRIVVPLRTAVADLFNLVAWTSFDVGRVGDSLAHFGTALKLASSIGHDALMANIYYRLGRVWLHHNAPGPALAEFRLGERAARRAGSALALAVVNVNQAWAYAHMGMEHEALALLSDVPTTFAHAQGEPVSDWAAFFTPADLSGMTGVIHTQLGQSVDPRFVELAVPALDSAWESYPAEMVRSRAFCLVALATCHLLDDQVDTAIELGGRAVALCEGLESARVVERLRPLRNEALRRRNRTDAAALVERIGRLRAVVVGLPRPPAGPWIRTRPRR</sequence>
<accession>A0A7W7T1R4</accession>